<dbReference type="AlphaFoldDB" id="A0A1W2TXG2"/>
<organism evidence="1">
    <name type="scientific">Rosellinia necatrix</name>
    <name type="common">White root-rot fungus</name>
    <dbReference type="NCBI Taxonomy" id="77044"/>
    <lineage>
        <taxon>Eukaryota</taxon>
        <taxon>Fungi</taxon>
        <taxon>Dikarya</taxon>
        <taxon>Ascomycota</taxon>
        <taxon>Pezizomycotina</taxon>
        <taxon>Sordariomycetes</taxon>
        <taxon>Xylariomycetidae</taxon>
        <taxon>Xylariales</taxon>
        <taxon>Xylariaceae</taxon>
        <taxon>Rosellinia</taxon>
    </lineage>
</organism>
<reference evidence="1" key="1">
    <citation type="submission" date="2016-03" db="EMBL/GenBank/DDBJ databases">
        <title>Draft genome sequence of Rosellinia necatrix.</title>
        <authorList>
            <person name="Kanematsu S."/>
        </authorList>
    </citation>
    <scope>NUCLEOTIDE SEQUENCE [LARGE SCALE GENOMIC DNA]</scope>
    <source>
        <strain evidence="1">W97</strain>
    </source>
</reference>
<evidence type="ECO:0000313" key="1">
    <source>
        <dbReference type="EMBL" id="GAP93381.2"/>
    </source>
</evidence>
<sequence>MPSRIPLRALSLRCRSDFFGRRSSCLGFTRSVVTTTSSSIETLGIPSPSPPEIPSLPEIVVPLELTAAPVSAAQRERRIPRLRPFHAYKAEPSKLVKVYTDRLDRGHPMIVRNLPGFLDGQRWFDHAADPDGAFKAPRVASGNPSELGFGLLKEILMSALAGRAPGSVDPVPEAQSRPGVLFDHFKARCRLTRRALDGSRPPLRLFRDWLCRSEFSGHSFDRLVDEVRDTHRAQPLPLVPFEAPLAFFRAVHQYNRAQQIPRAVFRSQADMAQHEARHGRTWIDGLRGQVVLKGALTEEFPFPRIVRDIGQSTYQPESCHIRVGVRPRRGAMRRYRLSASVVGQLAGYSIVTMVPPRVKLLGGRPLEFYRRVPQSLWARDTTQFPLGASRLSIPHGAWTAAFEAELAAAGDILLATLVPGDGLLVPDGWWYGVRSINAGLQLHATVTWLLDRRRIGAAADRRPEHEDQTEWRRAFAPRVDI</sequence>
<dbReference type="EMBL" id="DF977571">
    <property type="protein sequence ID" value="GAP93381.2"/>
    <property type="molecule type" value="Genomic_DNA"/>
</dbReference>
<gene>
    <name evidence="1" type="ORF">SAMD00023353_12600050</name>
</gene>
<name>A0A1W2TXG2_ROSNE</name>
<dbReference type="Gene3D" id="2.60.120.650">
    <property type="entry name" value="Cupin"/>
    <property type="match status" value="1"/>
</dbReference>
<protein>
    <recommendedName>
        <fullName evidence="3">JmjC domain-containing protein</fullName>
    </recommendedName>
</protein>
<dbReference type="Proteomes" id="UP000054516">
    <property type="component" value="Unassembled WGS sequence"/>
</dbReference>
<evidence type="ECO:0008006" key="3">
    <source>
        <dbReference type="Google" id="ProtNLM"/>
    </source>
</evidence>
<evidence type="ECO:0000313" key="2">
    <source>
        <dbReference type="Proteomes" id="UP000054516"/>
    </source>
</evidence>
<dbReference type="OrthoDB" id="4665704at2759"/>
<accession>A0A1W2TXG2</accession>
<keyword evidence="2" id="KW-1185">Reference proteome</keyword>
<proteinExistence type="predicted"/>